<organism evidence="9 10">
    <name type="scientific">Prunus armeniaca</name>
    <name type="common">Apricot</name>
    <name type="synonym">Armeniaca vulgaris</name>
    <dbReference type="NCBI Taxonomy" id="36596"/>
    <lineage>
        <taxon>Eukaryota</taxon>
        <taxon>Viridiplantae</taxon>
        <taxon>Streptophyta</taxon>
        <taxon>Embryophyta</taxon>
        <taxon>Tracheophyta</taxon>
        <taxon>Spermatophyta</taxon>
        <taxon>Magnoliopsida</taxon>
        <taxon>eudicotyledons</taxon>
        <taxon>Gunneridae</taxon>
        <taxon>Pentapetalae</taxon>
        <taxon>rosids</taxon>
        <taxon>fabids</taxon>
        <taxon>Rosales</taxon>
        <taxon>Rosaceae</taxon>
        <taxon>Amygdaloideae</taxon>
        <taxon>Amygdaleae</taxon>
        <taxon>Prunus</taxon>
    </lineage>
</organism>
<feature type="compositionally biased region" description="Polar residues" evidence="7">
    <location>
        <begin position="27"/>
        <end position="36"/>
    </location>
</feature>
<comment type="subcellular location">
    <subcellularLocation>
        <location evidence="1">Nucleus</location>
    </subcellularLocation>
</comment>
<evidence type="ECO:0000256" key="2">
    <source>
        <dbReference type="ARBA" id="ARBA00022745"/>
    </source>
</evidence>
<evidence type="ECO:0000256" key="4">
    <source>
        <dbReference type="ARBA" id="ARBA00023125"/>
    </source>
</evidence>
<dbReference type="InterPro" id="IPR036955">
    <property type="entry name" value="AP2/ERF_dom_sf"/>
</dbReference>
<evidence type="ECO:0000256" key="5">
    <source>
        <dbReference type="ARBA" id="ARBA00023163"/>
    </source>
</evidence>
<dbReference type="GO" id="GO:0003677">
    <property type="term" value="F:DNA binding"/>
    <property type="evidence" value="ECO:0007669"/>
    <property type="project" value="UniProtKB-KW"/>
</dbReference>
<feature type="compositionally biased region" description="Polar residues" evidence="7">
    <location>
        <begin position="136"/>
        <end position="180"/>
    </location>
</feature>
<gene>
    <name evidence="9" type="ORF">CURHAP_LOCUS2154</name>
</gene>
<dbReference type="EMBL" id="CAEKDK010000001">
    <property type="protein sequence ID" value="CAB4262754.1"/>
    <property type="molecule type" value="Genomic_DNA"/>
</dbReference>
<keyword evidence="5" id="KW-0804">Transcription</keyword>
<dbReference type="GO" id="GO:0005634">
    <property type="term" value="C:nucleus"/>
    <property type="evidence" value="ECO:0007669"/>
    <property type="project" value="UniProtKB-SubCell"/>
</dbReference>
<evidence type="ECO:0000313" key="9">
    <source>
        <dbReference type="EMBL" id="CAB4262754.1"/>
    </source>
</evidence>
<evidence type="ECO:0000256" key="1">
    <source>
        <dbReference type="ARBA" id="ARBA00004123"/>
    </source>
</evidence>
<dbReference type="Gene3D" id="3.30.730.10">
    <property type="entry name" value="AP2/ERF domain"/>
    <property type="match status" value="1"/>
</dbReference>
<keyword evidence="2" id="KW-0936">Ethylene signaling pathway</keyword>
<evidence type="ECO:0000256" key="3">
    <source>
        <dbReference type="ARBA" id="ARBA00023015"/>
    </source>
</evidence>
<feature type="region of interest" description="Disordered" evidence="7">
    <location>
        <begin position="136"/>
        <end position="181"/>
    </location>
</feature>
<dbReference type="PANTHER" id="PTHR31677:SF49">
    <property type="entry name" value="ETHYLENE-RESPONSIVE TRANSCRIPTION FACTOR ERF086"/>
    <property type="match status" value="1"/>
</dbReference>
<name>A0A6J5TFV6_PRUAR</name>
<dbReference type="PROSITE" id="PS51032">
    <property type="entry name" value="AP2_ERF"/>
    <property type="match status" value="1"/>
</dbReference>
<dbReference type="GO" id="GO:0003700">
    <property type="term" value="F:DNA-binding transcription factor activity"/>
    <property type="evidence" value="ECO:0007669"/>
    <property type="project" value="InterPro"/>
</dbReference>
<dbReference type="Proteomes" id="UP000507222">
    <property type="component" value="Unassembled WGS sequence"/>
</dbReference>
<dbReference type="SUPFAM" id="SSF54171">
    <property type="entry name" value="DNA-binding domain"/>
    <property type="match status" value="1"/>
</dbReference>
<accession>A0A6J5TFV6</accession>
<evidence type="ECO:0000256" key="6">
    <source>
        <dbReference type="ARBA" id="ARBA00023242"/>
    </source>
</evidence>
<evidence type="ECO:0000259" key="8">
    <source>
        <dbReference type="PROSITE" id="PS51032"/>
    </source>
</evidence>
<reference evidence="9 10" key="1">
    <citation type="submission" date="2020-05" db="EMBL/GenBank/DDBJ databases">
        <authorList>
            <person name="Campoy J."/>
            <person name="Schneeberger K."/>
            <person name="Spophaly S."/>
        </authorList>
    </citation>
    <scope>NUCLEOTIDE SEQUENCE [LARGE SCALE GENOMIC DNA]</scope>
    <source>
        <strain evidence="9">PruArmRojPasFocal</strain>
    </source>
</reference>
<keyword evidence="6" id="KW-0539">Nucleus</keyword>
<dbReference type="InterPro" id="IPR001471">
    <property type="entry name" value="AP2/ERF_dom"/>
</dbReference>
<evidence type="ECO:0000313" key="10">
    <source>
        <dbReference type="Proteomes" id="UP000507222"/>
    </source>
</evidence>
<dbReference type="InterPro" id="IPR016177">
    <property type="entry name" value="DNA-bd_dom_sf"/>
</dbReference>
<sequence>MSTSKTSDKPFKAYEQDQAQMGFASVLQRNTTPSQSGERRGRRKQAEPGRFLGVRRRPWGRYAAEIRDPSTKERHWLGTFDTAQEAALAYDRAALSMKGSQARTNFIYSDNTTFHSLLTPFDLQTLLPQQSQFLSAVKQQPTNHNSPPRQSGIFQNDQTQNPNIRSNNINTCGAETSHGSSAHDGDDDGFFFSNGSNSNSGYLACIVPDNCLRPPSESDHHATNHRSSKTSDFNIDQDCSFANTNSIETKSHCLDVMNVQAALMASNTNPPGDQLPSFDGFSHGFWDNQQPIWELHSRELSAAMVDNPFMIEDGCMGGEGLYPIIENSSFGLIPQATTSSSSSFSCSPSVPPFGDAVFEFGQSLF</sequence>
<dbReference type="CDD" id="cd00018">
    <property type="entry name" value="AP2"/>
    <property type="match status" value="1"/>
</dbReference>
<evidence type="ECO:0000256" key="7">
    <source>
        <dbReference type="SAM" id="MobiDB-lite"/>
    </source>
</evidence>
<dbReference type="Pfam" id="PF00847">
    <property type="entry name" value="AP2"/>
    <property type="match status" value="1"/>
</dbReference>
<dbReference type="PANTHER" id="PTHR31677">
    <property type="entry name" value="AP2 DOMAIN CLASS TRANSCRIPTION FACTOR"/>
    <property type="match status" value="1"/>
</dbReference>
<keyword evidence="3" id="KW-0805">Transcription regulation</keyword>
<dbReference type="PRINTS" id="PR00367">
    <property type="entry name" value="ETHRSPELEMNT"/>
</dbReference>
<proteinExistence type="predicted"/>
<dbReference type="AlphaFoldDB" id="A0A6J5TFV6"/>
<dbReference type="FunFam" id="3.30.730.10:FF:000001">
    <property type="entry name" value="Ethylene-responsive transcription factor 2"/>
    <property type="match status" value="1"/>
</dbReference>
<feature type="domain" description="AP2/ERF" evidence="8">
    <location>
        <begin position="50"/>
        <end position="107"/>
    </location>
</feature>
<dbReference type="GO" id="GO:0009873">
    <property type="term" value="P:ethylene-activated signaling pathway"/>
    <property type="evidence" value="ECO:0007669"/>
    <property type="project" value="UniProtKB-KW"/>
</dbReference>
<keyword evidence="4" id="KW-0238">DNA-binding</keyword>
<protein>
    <recommendedName>
        <fullName evidence="8">AP2/ERF domain-containing protein</fullName>
    </recommendedName>
</protein>
<dbReference type="SMART" id="SM00380">
    <property type="entry name" value="AP2"/>
    <property type="match status" value="1"/>
</dbReference>
<feature type="region of interest" description="Disordered" evidence="7">
    <location>
        <begin position="22"/>
        <end position="50"/>
    </location>
</feature>